<dbReference type="InterPro" id="IPR036291">
    <property type="entry name" value="NAD(P)-bd_dom_sf"/>
</dbReference>
<dbReference type="GO" id="GO:0000166">
    <property type="term" value="F:nucleotide binding"/>
    <property type="evidence" value="ECO:0007669"/>
    <property type="project" value="InterPro"/>
</dbReference>
<dbReference type="Proteomes" id="UP000002748">
    <property type="component" value="Unassembled WGS sequence"/>
</dbReference>
<gene>
    <name evidence="3" type="ORF">A1Q1_06635</name>
</gene>
<sequence length="405" mass="43095">MSAPAPTVDSIPASHEPIKAALLGGGLFATNSYVPSLALVPGLSVSTIWSRSPESASKLAAKAKETGLPNSPSPEVKSGPDGLDAILADDSIRAIIMVLPLGVQPELIRRAWKAGKHVISEKPVGRDVEQASQLVEEYEREWAPKGLVWRVAENFAHEPFLHRAARLLASPQVGPVLYYRMNFETVLLDGASYHATTWRTVPDYQGGFLLDGGVHWAAVLRCVLPPAYLPTTITAHKALHRSHMPPHDTLVGLALPSPSATGEPQGSFAPGAGTMDLKDMPVQPGRSAPVGSFTLSWALPDTARESRAQNELRVTCAHATLTLINKGRSWRLELRGEEGGEVADVTEEGPVSGVARELAEFAAAIAGENGVNNGEPRAALWDVGFVEAALESDGKPREIGVKLAV</sequence>
<evidence type="ECO:0000313" key="3">
    <source>
        <dbReference type="EMBL" id="EJT52097.1"/>
    </source>
</evidence>
<organism evidence="3 4">
    <name type="scientific">Trichosporon asahii var. asahii (strain ATCC 90039 / CBS 2479 / JCM 2466 / KCTC 7840 / NBRC 103889/ NCYC 2677 / UAMH 7654)</name>
    <name type="common">Yeast</name>
    <dbReference type="NCBI Taxonomy" id="1186058"/>
    <lineage>
        <taxon>Eukaryota</taxon>
        <taxon>Fungi</taxon>
        <taxon>Dikarya</taxon>
        <taxon>Basidiomycota</taxon>
        <taxon>Agaricomycotina</taxon>
        <taxon>Tremellomycetes</taxon>
        <taxon>Trichosporonales</taxon>
        <taxon>Trichosporonaceae</taxon>
        <taxon>Trichosporon</taxon>
    </lineage>
</organism>
<name>J6FA48_TRIAS</name>
<feature type="domain" description="Gfo/Idh/MocA-like oxidoreductase N-terminal" evidence="2">
    <location>
        <begin position="18"/>
        <end position="140"/>
    </location>
</feature>
<dbReference type="HOGENOM" id="CLU_023194_3_1_1"/>
<dbReference type="SUPFAM" id="SSF51735">
    <property type="entry name" value="NAD(P)-binding Rossmann-fold domains"/>
    <property type="match status" value="1"/>
</dbReference>
<dbReference type="PANTHER" id="PTHR42840:SF5">
    <property type="entry name" value="NAD(P)-BINDING ROSSMANN-FOLD SUPERFAMILY PROTEIN"/>
    <property type="match status" value="1"/>
</dbReference>
<dbReference type="PANTHER" id="PTHR42840">
    <property type="entry name" value="NAD(P)-BINDING ROSSMANN-FOLD SUPERFAMILY PROTEIN-RELATED"/>
    <property type="match status" value="1"/>
</dbReference>
<evidence type="ECO:0000256" key="1">
    <source>
        <dbReference type="SAM" id="MobiDB-lite"/>
    </source>
</evidence>
<dbReference type="Pfam" id="PF01408">
    <property type="entry name" value="GFO_IDH_MocA"/>
    <property type="match status" value="1"/>
</dbReference>
<dbReference type="GeneID" id="25990147"/>
<dbReference type="Gene3D" id="3.40.50.720">
    <property type="entry name" value="NAD(P)-binding Rossmann-like Domain"/>
    <property type="match status" value="1"/>
</dbReference>
<dbReference type="RefSeq" id="XP_014183159.1">
    <property type="nucleotide sequence ID" value="XM_014327684.1"/>
</dbReference>
<feature type="region of interest" description="Disordered" evidence="1">
    <location>
        <begin position="60"/>
        <end position="80"/>
    </location>
</feature>
<dbReference type="SUPFAM" id="SSF55347">
    <property type="entry name" value="Glyceraldehyde-3-phosphate dehydrogenase-like, C-terminal domain"/>
    <property type="match status" value="1"/>
</dbReference>
<comment type="caution">
    <text evidence="3">The sequence shown here is derived from an EMBL/GenBank/DDBJ whole genome shotgun (WGS) entry which is preliminary data.</text>
</comment>
<evidence type="ECO:0000259" key="2">
    <source>
        <dbReference type="Pfam" id="PF01408"/>
    </source>
</evidence>
<dbReference type="KEGG" id="tasa:A1Q1_06635"/>
<dbReference type="GO" id="GO:0005737">
    <property type="term" value="C:cytoplasm"/>
    <property type="evidence" value="ECO:0007669"/>
    <property type="project" value="TreeGrafter"/>
</dbReference>
<dbReference type="AlphaFoldDB" id="J6FA48"/>
<dbReference type="GO" id="GO:0006740">
    <property type="term" value="P:NADPH regeneration"/>
    <property type="evidence" value="ECO:0007669"/>
    <property type="project" value="TreeGrafter"/>
</dbReference>
<evidence type="ECO:0000313" key="4">
    <source>
        <dbReference type="Proteomes" id="UP000002748"/>
    </source>
</evidence>
<dbReference type="GO" id="GO:0016491">
    <property type="term" value="F:oxidoreductase activity"/>
    <property type="evidence" value="ECO:0007669"/>
    <property type="project" value="TreeGrafter"/>
</dbReference>
<dbReference type="EMBL" id="ALBS01000034">
    <property type="protein sequence ID" value="EJT52097.1"/>
    <property type="molecule type" value="Genomic_DNA"/>
</dbReference>
<dbReference type="OrthoDB" id="64915at2759"/>
<reference evidence="3 4" key="1">
    <citation type="journal article" date="2012" name="Eukaryot. Cell">
        <title>Draft genome sequence of CBS 2479, the standard type strain of Trichosporon asahii.</title>
        <authorList>
            <person name="Yang R.Y."/>
            <person name="Li H.T."/>
            <person name="Zhu H."/>
            <person name="Zhou G.P."/>
            <person name="Wang M."/>
            <person name="Wang L."/>
        </authorList>
    </citation>
    <scope>NUCLEOTIDE SEQUENCE [LARGE SCALE GENOMIC DNA]</scope>
    <source>
        <strain evidence="4">ATCC 90039 / CBS 2479 / JCM 2466 / KCTC 7840 / NCYC 2677 / UAMH 7654</strain>
    </source>
</reference>
<protein>
    <recommendedName>
        <fullName evidence="2">Gfo/Idh/MocA-like oxidoreductase N-terminal domain-containing protein</fullName>
    </recommendedName>
</protein>
<dbReference type="Gene3D" id="3.30.360.10">
    <property type="entry name" value="Dihydrodipicolinate Reductase, domain 2"/>
    <property type="match status" value="1"/>
</dbReference>
<dbReference type="InterPro" id="IPR000683">
    <property type="entry name" value="Gfo/Idh/MocA-like_OxRdtase_N"/>
</dbReference>
<accession>J6FA48</accession>
<proteinExistence type="predicted"/>
<dbReference type="VEuPathDB" id="FungiDB:A1Q1_06635"/>